<name>A0A2N5SZI1_9BASI</name>
<evidence type="ECO:0000256" key="1">
    <source>
        <dbReference type="PROSITE-ProRule" id="PRU00176"/>
    </source>
</evidence>
<dbReference type="EMBL" id="PGCJ01000827">
    <property type="protein sequence ID" value="PLW18653.1"/>
    <property type="molecule type" value="Genomic_DNA"/>
</dbReference>
<gene>
    <name evidence="4" type="ORF">PCANC_13328</name>
</gene>
<feature type="domain" description="RRM" evidence="3">
    <location>
        <begin position="84"/>
        <end position="143"/>
    </location>
</feature>
<feature type="region of interest" description="Disordered" evidence="2">
    <location>
        <begin position="176"/>
        <end position="214"/>
    </location>
</feature>
<accession>A0A2N5SZI1</accession>
<dbReference type="Gene3D" id="3.30.70.330">
    <property type="match status" value="1"/>
</dbReference>
<feature type="compositionally biased region" description="Low complexity" evidence="2">
    <location>
        <begin position="190"/>
        <end position="209"/>
    </location>
</feature>
<protein>
    <recommendedName>
        <fullName evidence="3">RRM domain-containing protein</fullName>
    </recommendedName>
</protein>
<organism evidence="4 5">
    <name type="scientific">Puccinia coronata f. sp. avenae</name>
    <dbReference type="NCBI Taxonomy" id="200324"/>
    <lineage>
        <taxon>Eukaryota</taxon>
        <taxon>Fungi</taxon>
        <taxon>Dikarya</taxon>
        <taxon>Basidiomycota</taxon>
        <taxon>Pucciniomycotina</taxon>
        <taxon>Pucciniomycetes</taxon>
        <taxon>Pucciniales</taxon>
        <taxon>Pucciniaceae</taxon>
        <taxon>Puccinia</taxon>
    </lineage>
</organism>
<comment type="caution">
    <text evidence="4">The sequence shown here is derived from an EMBL/GenBank/DDBJ whole genome shotgun (WGS) entry which is preliminary data.</text>
</comment>
<dbReference type="GO" id="GO:0003723">
    <property type="term" value="F:RNA binding"/>
    <property type="evidence" value="ECO:0007669"/>
    <property type="project" value="UniProtKB-UniRule"/>
</dbReference>
<keyword evidence="5" id="KW-1185">Reference proteome</keyword>
<keyword evidence="1" id="KW-0694">RNA-binding</keyword>
<dbReference type="AlphaFoldDB" id="A0A2N5SZI1"/>
<dbReference type="InterPro" id="IPR035979">
    <property type="entry name" value="RBD_domain_sf"/>
</dbReference>
<evidence type="ECO:0000313" key="5">
    <source>
        <dbReference type="Proteomes" id="UP000235388"/>
    </source>
</evidence>
<dbReference type="InterPro" id="IPR000504">
    <property type="entry name" value="RRM_dom"/>
</dbReference>
<reference evidence="4 5" key="1">
    <citation type="submission" date="2017-11" db="EMBL/GenBank/DDBJ databases">
        <title>De novo assembly and phasing of dikaryotic genomes from two isolates of Puccinia coronata f. sp. avenae, the causal agent of oat crown rust.</title>
        <authorList>
            <person name="Miller M.E."/>
            <person name="Zhang Y."/>
            <person name="Omidvar V."/>
            <person name="Sperschneider J."/>
            <person name="Schwessinger B."/>
            <person name="Raley C."/>
            <person name="Palmer J.M."/>
            <person name="Garnica D."/>
            <person name="Upadhyaya N."/>
            <person name="Rathjen J."/>
            <person name="Taylor J.M."/>
            <person name="Park R.F."/>
            <person name="Dodds P.N."/>
            <person name="Hirsch C.D."/>
            <person name="Kianian S.F."/>
            <person name="Figueroa M."/>
        </authorList>
    </citation>
    <scope>NUCLEOTIDE SEQUENCE [LARGE SCALE GENOMIC DNA]</scope>
    <source>
        <strain evidence="4">12NC29</strain>
    </source>
</reference>
<evidence type="ECO:0000313" key="4">
    <source>
        <dbReference type="EMBL" id="PLW18653.1"/>
    </source>
</evidence>
<dbReference type="PROSITE" id="PS50102">
    <property type="entry name" value="RRM"/>
    <property type="match status" value="1"/>
</dbReference>
<evidence type="ECO:0000256" key="2">
    <source>
        <dbReference type="SAM" id="MobiDB-lite"/>
    </source>
</evidence>
<dbReference type="Pfam" id="PF00076">
    <property type="entry name" value="RRM_1"/>
    <property type="match status" value="1"/>
</dbReference>
<dbReference type="SUPFAM" id="SSF54928">
    <property type="entry name" value="RNA-binding domain, RBD"/>
    <property type="match status" value="1"/>
</dbReference>
<dbReference type="Proteomes" id="UP000235388">
    <property type="component" value="Unassembled WGS sequence"/>
</dbReference>
<proteinExistence type="predicted"/>
<dbReference type="InterPro" id="IPR012677">
    <property type="entry name" value="Nucleotide-bd_a/b_plait_sf"/>
</dbReference>
<sequence>MNKPPPEEHVQQLTRIVHPTKELPPPLRAIRRSVQLLSVSFFLDIFAPFLSIQNFAISAHVFVGIHVPWHNRQAKINKVQSQFTNLHIKNLPTKTTTKELNDVFGKFGPITLAAVQEDKHVYVALAQQKDATNQSVQRSQSLPPTRTLDSKVHLCRRVPTAELRVKAIDRIPLARSTSFNQQEPAKTKKTNNSLSASVSSNSSTSSCSTPLRPTPSVYQQLHQQQPNLIQLATSRLNHSPDPQVFAKNTLFLPPNPNYSNHYIKLSKQSCRKSLPGGPDCLSLCPDSSCAATQPKRCKYSVHQNENAFPAAHRTLSASPKLSHPHGDSNLSYSLTSPPTHPLHSSADHRHTEAFLPLTSQKHVTSQMSQRSQMRSQQIAAAGIPGALHSAPPNPMYFGGAAAYPPNGGRGMMYPPNGMPAGIPPRPAGLPTRRASTSVPARPAR</sequence>
<dbReference type="OrthoDB" id="19742at2759"/>
<evidence type="ECO:0000259" key="3">
    <source>
        <dbReference type="PROSITE" id="PS50102"/>
    </source>
</evidence>
<feature type="region of interest" description="Disordered" evidence="2">
    <location>
        <begin position="414"/>
        <end position="444"/>
    </location>
</feature>
<dbReference type="STRING" id="200324.A0A2N5SZI1"/>